<dbReference type="Pfam" id="PF20636">
    <property type="entry name" value="SMN_G2-BD"/>
    <property type="match status" value="1"/>
</dbReference>
<organism evidence="13 14">
    <name type="scientific">Anguilla anguilla</name>
    <name type="common">European freshwater eel</name>
    <name type="synonym">Muraena anguilla</name>
    <dbReference type="NCBI Taxonomy" id="7936"/>
    <lineage>
        <taxon>Eukaryota</taxon>
        <taxon>Metazoa</taxon>
        <taxon>Chordata</taxon>
        <taxon>Craniata</taxon>
        <taxon>Vertebrata</taxon>
        <taxon>Euteleostomi</taxon>
        <taxon>Actinopterygii</taxon>
        <taxon>Neopterygii</taxon>
        <taxon>Teleostei</taxon>
        <taxon>Anguilliformes</taxon>
        <taxon>Anguillidae</taxon>
        <taxon>Anguilla</taxon>
    </lineage>
</organism>
<dbReference type="InterPro" id="IPR010304">
    <property type="entry name" value="SMN_Tudor"/>
</dbReference>
<evidence type="ECO:0000256" key="2">
    <source>
        <dbReference type="ARBA" id="ARBA00004408"/>
    </source>
</evidence>
<gene>
    <name evidence="13" type="ORF">ANANG_G00195970</name>
</gene>
<comment type="subcellular location">
    <subcellularLocation>
        <location evidence="1">Cytoplasm</location>
        <location evidence="1">Myofibril</location>
        <location evidence="1">Sarcomere</location>
        <location evidence="1">Z line</location>
    </subcellularLocation>
    <subcellularLocation>
        <location evidence="3">Cytoplasmic granule</location>
    </subcellularLocation>
    <subcellularLocation>
        <location evidence="2">Nucleus</location>
        <location evidence="2">Cajal body</location>
    </subcellularLocation>
    <subcellularLocation>
        <location evidence="10">Nucleus</location>
        <location evidence="10">Gem</location>
    </subcellularLocation>
    <subcellularLocation>
        <location evidence="4">Perikaryon</location>
    </subcellularLocation>
</comment>
<dbReference type="CDD" id="cd22851">
    <property type="entry name" value="SMN_N"/>
    <property type="match status" value="1"/>
</dbReference>
<name>A0A9D3RSD3_ANGAN</name>
<dbReference type="Proteomes" id="UP001044222">
    <property type="component" value="Chromosome 10"/>
</dbReference>
<dbReference type="AlphaFoldDB" id="A0A9D3RSD3"/>
<feature type="compositionally biased region" description="Pro residues" evidence="11">
    <location>
        <begin position="204"/>
        <end position="219"/>
    </location>
</feature>
<dbReference type="GO" id="GO:0006397">
    <property type="term" value="P:mRNA processing"/>
    <property type="evidence" value="ECO:0007669"/>
    <property type="project" value="UniProtKB-KW"/>
</dbReference>
<evidence type="ECO:0000313" key="14">
    <source>
        <dbReference type="Proteomes" id="UP001044222"/>
    </source>
</evidence>
<feature type="region of interest" description="Disordered" evidence="11">
    <location>
        <begin position="124"/>
        <end position="241"/>
    </location>
</feature>
<dbReference type="Gene3D" id="3.40.190.10">
    <property type="entry name" value="Periplasmic binding protein-like II"/>
    <property type="match status" value="1"/>
</dbReference>
<dbReference type="InterPro" id="IPR040424">
    <property type="entry name" value="Smn1"/>
</dbReference>
<keyword evidence="6" id="KW-0963">Cytoplasm</keyword>
<sequence>MANAYNEMLFTRGMGKSDDPDIWDDTALIKAYDKAVASFKNALKGEEESVESPKESKPGKKRKSNKKNRSRKRSNAIPEKEWKVGEPCCAFWSVDGKLYPATVTTIDEEKGTCTVVYTAYGNEEEQNLVDLLSDNSEVEEDGAKMADQVKEGESSTDESDKCSSSQLPNHGPRSEPKLKPAGRPSAPPTGSTFRPPESWRPAGPGAPPPDPGAPPPGWPPSLSFGPPMVPPPPPLCPDSLQDDEALNCMLISWYMSGYHTGYYMGLRKAREETTSGKRPDPS</sequence>
<dbReference type="InterPro" id="IPR002999">
    <property type="entry name" value="Tudor"/>
</dbReference>
<dbReference type="PANTHER" id="PTHR39267:SF1">
    <property type="entry name" value="SURVIVAL MOTOR NEURON PROTEIN"/>
    <property type="match status" value="1"/>
</dbReference>
<dbReference type="InterPro" id="IPR047298">
    <property type="entry name" value="Tudor_SMN_eumet"/>
</dbReference>
<dbReference type="Pfam" id="PF06003">
    <property type="entry name" value="SMN_Tudor"/>
    <property type="match status" value="1"/>
</dbReference>
<dbReference type="CDD" id="cd22852">
    <property type="entry name" value="SMN_C"/>
    <property type="match status" value="1"/>
</dbReference>
<evidence type="ECO:0000256" key="1">
    <source>
        <dbReference type="ARBA" id="ARBA00004216"/>
    </source>
</evidence>
<protein>
    <recommendedName>
        <fullName evidence="12">Tudor domain-containing protein</fullName>
    </recommendedName>
</protein>
<accession>A0A9D3RSD3</accession>
<evidence type="ECO:0000256" key="8">
    <source>
        <dbReference type="ARBA" id="ARBA00023187"/>
    </source>
</evidence>
<comment type="similarity">
    <text evidence="5">Belongs to the SMN family.</text>
</comment>
<comment type="caution">
    <text evidence="13">The sequence shown here is derived from an EMBL/GenBank/DDBJ whole genome shotgun (WGS) entry which is preliminary data.</text>
</comment>
<feature type="compositionally biased region" description="Basic and acidic residues" evidence="11">
    <location>
        <begin position="43"/>
        <end position="58"/>
    </location>
</feature>
<dbReference type="GO" id="GO:0030018">
    <property type="term" value="C:Z disc"/>
    <property type="evidence" value="ECO:0007669"/>
    <property type="project" value="UniProtKB-SubCell"/>
</dbReference>
<evidence type="ECO:0000256" key="3">
    <source>
        <dbReference type="ARBA" id="ARBA00004463"/>
    </source>
</evidence>
<dbReference type="GO" id="GO:0043204">
    <property type="term" value="C:perikaryon"/>
    <property type="evidence" value="ECO:0007669"/>
    <property type="project" value="UniProtKB-SubCell"/>
</dbReference>
<keyword evidence="14" id="KW-1185">Reference proteome</keyword>
<keyword evidence="7" id="KW-0507">mRNA processing</keyword>
<evidence type="ECO:0000256" key="5">
    <source>
        <dbReference type="ARBA" id="ARBA00005371"/>
    </source>
</evidence>
<feature type="region of interest" description="Disordered" evidence="11">
    <location>
        <begin position="43"/>
        <end position="79"/>
    </location>
</feature>
<dbReference type="SUPFAM" id="SSF63748">
    <property type="entry name" value="Tudor/PWWP/MBT"/>
    <property type="match status" value="1"/>
</dbReference>
<evidence type="ECO:0000259" key="12">
    <source>
        <dbReference type="PROSITE" id="PS50304"/>
    </source>
</evidence>
<dbReference type="PANTHER" id="PTHR39267">
    <property type="entry name" value="SURVIVAL MOTOR NEURON-LIKE PROTEIN 1"/>
    <property type="match status" value="1"/>
</dbReference>
<evidence type="ECO:0000256" key="4">
    <source>
        <dbReference type="ARBA" id="ARBA00004484"/>
    </source>
</evidence>
<dbReference type="EMBL" id="JAFIRN010000010">
    <property type="protein sequence ID" value="KAG5841095.1"/>
    <property type="molecule type" value="Genomic_DNA"/>
</dbReference>
<feature type="compositionally biased region" description="Pro residues" evidence="11">
    <location>
        <begin position="227"/>
        <end position="236"/>
    </location>
</feature>
<keyword evidence="9" id="KW-0539">Nucleus</keyword>
<feature type="domain" description="Tudor" evidence="12">
    <location>
        <begin position="81"/>
        <end position="141"/>
    </location>
</feature>
<evidence type="ECO:0000256" key="6">
    <source>
        <dbReference type="ARBA" id="ARBA00022490"/>
    </source>
</evidence>
<dbReference type="GO" id="GO:0097504">
    <property type="term" value="C:Gemini of Cajal bodies"/>
    <property type="evidence" value="ECO:0007669"/>
    <property type="project" value="UniProtKB-SubCell"/>
</dbReference>
<dbReference type="GO" id="GO:0008380">
    <property type="term" value="P:RNA splicing"/>
    <property type="evidence" value="ECO:0007669"/>
    <property type="project" value="UniProtKB-KW"/>
</dbReference>
<evidence type="ECO:0000256" key="11">
    <source>
        <dbReference type="SAM" id="MobiDB-lite"/>
    </source>
</evidence>
<dbReference type="GO" id="GO:0003723">
    <property type="term" value="F:RNA binding"/>
    <property type="evidence" value="ECO:0007669"/>
    <property type="project" value="InterPro"/>
</dbReference>
<dbReference type="SMART" id="SM00333">
    <property type="entry name" value="TUDOR"/>
    <property type="match status" value="1"/>
</dbReference>
<keyword evidence="8" id="KW-0508">mRNA splicing</keyword>
<evidence type="ECO:0000313" key="13">
    <source>
        <dbReference type="EMBL" id="KAG5841095.1"/>
    </source>
</evidence>
<dbReference type="GO" id="GO:0015030">
    <property type="term" value="C:Cajal body"/>
    <property type="evidence" value="ECO:0007669"/>
    <property type="project" value="UniProtKB-SubCell"/>
</dbReference>
<evidence type="ECO:0000256" key="9">
    <source>
        <dbReference type="ARBA" id="ARBA00023242"/>
    </source>
</evidence>
<proteinExistence type="inferred from homology"/>
<dbReference type="InterPro" id="IPR047313">
    <property type="entry name" value="SMN_C"/>
</dbReference>
<dbReference type="CDD" id="cd20398">
    <property type="entry name" value="Tudor_SMN"/>
    <property type="match status" value="1"/>
</dbReference>
<dbReference type="Gene3D" id="2.30.30.140">
    <property type="match status" value="1"/>
</dbReference>
<evidence type="ECO:0000256" key="10">
    <source>
        <dbReference type="ARBA" id="ARBA00034695"/>
    </source>
</evidence>
<feature type="compositionally biased region" description="Basic and acidic residues" evidence="11">
    <location>
        <begin position="141"/>
        <end position="161"/>
    </location>
</feature>
<dbReference type="PROSITE" id="PS50304">
    <property type="entry name" value="TUDOR"/>
    <property type="match status" value="1"/>
</dbReference>
<evidence type="ECO:0000256" key="7">
    <source>
        <dbReference type="ARBA" id="ARBA00022664"/>
    </source>
</evidence>
<reference evidence="13" key="1">
    <citation type="submission" date="2021-01" db="EMBL/GenBank/DDBJ databases">
        <title>A chromosome-scale assembly of European eel, Anguilla anguilla.</title>
        <authorList>
            <person name="Henkel C."/>
            <person name="Jong-Raadsen S.A."/>
            <person name="Dufour S."/>
            <person name="Weltzien F.-A."/>
            <person name="Palstra A.P."/>
            <person name="Pelster B."/>
            <person name="Spaink H.P."/>
            <person name="Van Den Thillart G.E."/>
            <person name="Jansen H."/>
            <person name="Zahm M."/>
            <person name="Klopp C."/>
            <person name="Cedric C."/>
            <person name="Louis A."/>
            <person name="Berthelot C."/>
            <person name="Parey E."/>
            <person name="Roest Crollius H."/>
            <person name="Montfort J."/>
            <person name="Robinson-Rechavi M."/>
            <person name="Bucao C."/>
            <person name="Bouchez O."/>
            <person name="Gislard M."/>
            <person name="Lluch J."/>
            <person name="Milhes M."/>
            <person name="Lampietro C."/>
            <person name="Lopez Roques C."/>
            <person name="Donnadieu C."/>
            <person name="Braasch I."/>
            <person name="Desvignes T."/>
            <person name="Postlethwait J."/>
            <person name="Bobe J."/>
            <person name="Guiguen Y."/>
            <person name="Dirks R."/>
        </authorList>
    </citation>
    <scope>NUCLEOTIDE SEQUENCE</scope>
    <source>
        <strain evidence="13">Tag_6206</strain>
        <tissue evidence="13">Liver</tissue>
    </source>
</reference>
<feature type="compositionally biased region" description="Basic residues" evidence="11">
    <location>
        <begin position="59"/>
        <end position="74"/>
    </location>
</feature>
<dbReference type="InterPro" id="IPR049481">
    <property type="entry name" value="SMN_G2-BD"/>
</dbReference>
<dbReference type="Pfam" id="PF20635">
    <property type="entry name" value="SMN_YG-box"/>
    <property type="match status" value="1"/>
</dbReference>